<reference evidence="1 2" key="1">
    <citation type="submission" date="2023-12" db="EMBL/GenBank/DDBJ databases">
        <title>Blastococcus brunescens sp. nov., an actonobacterium isolated from sandstone collected in sahara desert.</title>
        <authorList>
            <person name="Gtari M."/>
            <person name="Ghodhbane F."/>
        </authorList>
    </citation>
    <scope>NUCLEOTIDE SEQUENCE [LARGE SCALE GENOMIC DNA]</scope>
    <source>
        <strain evidence="1 2">BMG 8361</strain>
    </source>
</reference>
<dbReference type="Proteomes" id="UP001324287">
    <property type="component" value="Chromosome"/>
</dbReference>
<organism evidence="1 2">
    <name type="scientific">Blastococcus brunescens</name>
    <dbReference type="NCBI Taxonomy" id="1564165"/>
    <lineage>
        <taxon>Bacteria</taxon>
        <taxon>Bacillati</taxon>
        <taxon>Actinomycetota</taxon>
        <taxon>Actinomycetes</taxon>
        <taxon>Geodermatophilales</taxon>
        <taxon>Geodermatophilaceae</taxon>
        <taxon>Blastococcus</taxon>
    </lineage>
</organism>
<accession>A0ABZ1B110</accession>
<dbReference type="EMBL" id="CP141261">
    <property type="protein sequence ID" value="WRL64475.1"/>
    <property type="molecule type" value="Genomic_DNA"/>
</dbReference>
<evidence type="ECO:0000313" key="2">
    <source>
        <dbReference type="Proteomes" id="UP001324287"/>
    </source>
</evidence>
<keyword evidence="2" id="KW-1185">Reference proteome</keyword>
<gene>
    <name evidence="1" type="ORF">U6N30_01095</name>
</gene>
<proteinExistence type="predicted"/>
<sequence length="47" mass="4967">MNELGINALPFTYFVDAAGALVHTEVGEVASVDELRALAVEHLGVQV</sequence>
<evidence type="ECO:0008006" key="3">
    <source>
        <dbReference type="Google" id="ProtNLM"/>
    </source>
</evidence>
<name>A0ABZ1B110_9ACTN</name>
<dbReference type="RefSeq" id="WP_324275802.1">
    <property type="nucleotide sequence ID" value="NZ_CP141261.1"/>
</dbReference>
<evidence type="ECO:0000313" key="1">
    <source>
        <dbReference type="EMBL" id="WRL64475.1"/>
    </source>
</evidence>
<protein>
    <recommendedName>
        <fullName evidence="3">Thioredoxin</fullName>
    </recommendedName>
</protein>